<dbReference type="InterPro" id="IPR006222">
    <property type="entry name" value="GCVT_N"/>
</dbReference>
<organism evidence="4 5">
    <name type="scientific">Sneathiella chinensis</name>
    <dbReference type="NCBI Taxonomy" id="349750"/>
    <lineage>
        <taxon>Bacteria</taxon>
        <taxon>Pseudomonadati</taxon>
        <taxon>Pseudomonadota</taxon>
        <taxon>Alphaproteobacteria</taxon>
        <taxon>Sneathiellales</taxon>
        <taxon>Sneathiellaceae</taxon>
        <taxon>Sneathiella</taxon>
    </lineage>
</organism>
<reference evidence="4" key="1">
    <citation type="journal article" date="2014" name="Int. J. Syst. Evol. Microbiol.">
        <title>Complete genome of a new Firmicutes species belonging to the dominant human colonic microbiota ('Ruminococcus bicirculans') reveals two chromosomes and a selective capacity to utilize plant glucans.</title>
        <authorList>
            <consortium name="NISC Comparative Sequencing Program"/>
            <person name="Wegmann U."/>
            <person name="Louis P."/>
            <person name="Goesmann A."/>
            <person name="Henrissat B."/>
            <person name="Duncan S.H."/>
            <person name="Flint H.J."/>
        </authorList>
    </citation>
    <scope>NUCLEOTIDE SEQUENCE</scope>
    <source>
        <strain evidence="4">NBRC 103408</strain>
    </source>
</reference>
<keyword evidence="1" id="KW-0809">Transit peptide</keyword>
<feature type="domain" description="GCVT N-terminal" evidence="2">
    <location>
        <begin position="16"/>
        <end position="108"/>
    </location>
</feature>
<dbReference type="InterPro" id="IPR017703">
    <property type="entry name" value="YgfZ/GCV_T_CS"/>
</dbReference>
<dbReference type="RefSeq" id="WP_284347794.1">
    <property type="nucleotide sequence ID" value="NZ_BSNF01000001.1"/>
</dbReference>
<dbReference type="Proteomes" id="UP001161409">
    <property type="component" value="Unassembled WGS sequence"/>
</dbReference>
<evidence type="ECO:0000256" key="1">
    <source>
        <dbReference type="ARBA" id="ARBA00022946"/>
    </source>
</evidence>
<protein>
    <submittedName>
        <fullName evidence="4">Glycine cleavage system protein T</fullName>
    </submittedName>
</protein>
<dbReference type="PANTHER" id="PTHR22602">
    <property type="entry name" value="TRANSFERASE CAF17, MITOCHONDRIAL-RELATED"/>
    <property type="match status" value="1"/>
</dbReference>
<evidence type="ECO:0000313" key="5">
    <source>
        <dbReference type="Proteomes" id="UP001161409"/>
    </source>
</evidence>
<sequence length="294" mass="32433">MSMQYVARLANRSLLRLSGKDVKSFLQNLVTNDLSRQQEGDVVYAALLTPQGKFLHDFLIIDRGDHVLLDTHAERAADLARRLTMYKLRSDVILEDANTDFCVFALFGDAVGASAVPAEAVLQYQDPRLATLGLRVLAPASLTEDAFTGVHPASQQDYDAHRLSLGVPEGGSDIQPEKNFLLEANFEELQGVSFSKGCYVGQELTARTKHRAKIRKRFLAFHLDGEIEPGDPITANGKEIAVVQGFSRPYGIALTRLKEWHAACRDDIPLSPEGLVISKPEYVVLPDDLDSEEA</sequence>
<dbReference type="InterPro" id="IPR045179">
    <property type="entry name" value="YgfZ/GcvT"/>
</dbReference>
<dbReference type="SUPFAM" id="SSF103025">
    <property type="entry name" value="Folate-binding domain"/>
    <property type="match status" value="1"/>
</dbReference>
<comment type="caution">
    <text evidence="4">The sequence shown here is derived from an EMBL/GenBank/DDBJ whole genome shotgun (WGS) entry which is preliminary data.</text>
</comment>
<dbReference type="Pfam" id="PF01571">
    <property type="entry name" value="GCV_T"/>
    <property type="match status" value="1"/>
</dbReference>
<accession>A0ABQ5U3P4</accession>
<proteinExistence type="predicted"/>
<dbReference type="Pfam" id="PF25455">
    <property type="entry name" value="Beta-barrel_CAF17_C"/>
    <property type="match status" value="1"/>
</dbReference>
<gene>
    <name evidence="4" type="ORF">GCM10007924_10360</name>
</gene>
<evidence type="ECO:0000259" key="3">
    <source>
        <dbReference type="Pfam" id="PF25455"/>
    </source>
</evidence>
<evidence type="ECO:0000259" key="2">
    <source>
        <dbReference type="Pfam" id="PF01571"/>
    </source>
</evidence>
<evidence type="ECO:0000313" key="4">
    <source>
        <dbReference type="EMBL" id="GLQ05815.1"/>
    </source>
</evidence>
<dbReference type="InterPro" id="IPR027266">
    <property type="entry name" value="TrmE/GcvT-like"/>
</dbReference>
<keyword evidence="5" id="KW-1185">Reference proteome</keyword>
<feature type="domain" description="CAF17 C-terminal" evidence="3">
    <location>
        <begin position="215"/>
        <end position="262"/>
    </location>
</feature>
<dbReference type="NCBIfam" id="TIGR03317">
    <property type="entry name" value="ygfZ_signature"/>
    <property type="match status" value="1"/>
</dbReference>
<reference evidence="4" key="2">
    <citation type="submission" date="2023-01" db="EMBL/GenBank/DDBJ databases">
        <title>Draft genome sequence of Sneathiella chinensis strain NBRC 103408.</title>
        <authorList>
            <person name="Sun Q."/>
            <person name="Mori K."/>
        </authorList>
    </citation>
    <scope>NUCLEOTIDE SEQUENCE</scope>
    <source>
        <strain evidence="4">NBRC 103408</strain>
    </source>
</reference>
<dbReference type="EMBL" id="BSNF01000001">
    <property type="protein sequence ID" value="GLQ05815.1"/>
    <property type="molecule type" value="Genomic_DNA"/>
</dbReference>
<dbReference type="PANTHER" id="PTHR22602:SF0">
    <property type="entry name" value="TRANSFERASE CAF17, MITOCHONDRIAL-RELATED"/>
    <property type="match status" value="1"/>
</dbReference>
<dbReference type="Gene3D" id="3.30.1360.120">
    <property type="entry name" value="Probable tRNA modification gtpase trme, domain 1"/>
    <property type="match status" value="2"/>
</dbReference>
<dbReference type="InterPro" id="IPR057460">
    <property type="entry name" value="CAF17_C"/>
</dbReference>
<name>A0ABQ5U3P4_9PROT</name>